<protein>
    <recommendedName>
        <fullName evidence="1">F-box domain-containing protein</fullName>
    </recommendedName>
</protein>
<evidence type="ECO:0000259" key="1">
    <source>
        <dbReference type="SMART" id="SM00256"/>
    </source>
</evidence>
<dbReference type="Proteomes" id="UP000187203">
    <property type="component" value="Unassembled WGS sequence"/>
</dbReference>
<dbReference type="SMART" id="SM00256">
    <property type="entry name" value="FBOX"/>
    <property type="match status" value="1"/>
</dbReference>
<dbReference type="InterPro" id="IPR001810">
    <property type="entry name" value="F-box_dom"/>
</dbReference>
<sequence length="364" mass="41903">MIPKELIFEIFLRLPGKDLVRFRCLSKEICQEIHSSSFNLNRSNKAKTHRKLFVYDKSAEDKRGLYVADVDEEDEVSKLANPLNPDGCLIRDGFDVYGSCNGLLLLYNNKTRKVYDVDEVYSWLLLNPFTRKFKKVIACPGESEILEYCQTLFGFGYDSSRNDYKLVQIIRPYDWKENHDDVEIWVFSFASNTWRKLQTVPFYHDKNFPLGHDQIGVFADGALHWLSEGIINHEIITFDLSNKVFVNLFHSLRRPRCVGFLLAIGGTLALLLRDIKRLNDVELYLAVKCGEHYNWTKLYNISLELCHCSILTPAILTVMKRSNNKILVPFSDTVAQRGFGGGRCWVTFCLETLVWPAGTDSSSL</sequence>
<comment type="caution">
    <text evidence="2">The sequence shown here is derived from an EMBL/GenBank/DDBJ whole genome shotgun (WGS) entry which is preliminary data.</text>
</comment>
<keyword evidence="3" id="KW-1185">Reference proteome</keyword>
<evidence type="ECO:0000313" key="2">
    <source>
        <dbReference type="EMBL" id="OMO97467.1"/>
    </source>
</evidence>
<dbReference type="Pfam" id="PF07734">
    <property type="entry name" value="FBA_1"/>
    <property type="match status" value="1"/>
</dbReference>
<dbReference type="InterPro" id="IPR017451">
    <property type="entry name" value="F-box-assoc_interact_dom"/>
</dbReference>
<accession>A0A1R3JRZ5</accession>
<dbReference type="NCBIfam" id="TIGR01640">
    <property type="entry name" value="F_box_assoc_1"/>
    <property type="match status" value="1"/>
</dbReference>
<dbReference type="Pfam" id="PF00646">
    <property type="entry name" value="F-box"/>
    <property type="match status" value="1"/>
</dbReference>
<dbReference type="PANTHER" id="PTHR31672:SF13">
    <property type="entry name" value="F-BOX PROTEIN CPR30-LIKE"/>
    <property type="match status" value="1"/>
</dbReference>
<evidence type="ECO:0000313" key="3">
    <source>
        <dbReference type="Proteomes" id="UP000187203"/>
    </source>
</evidence>
<proteinExistence type="predicted"/>
<dbReference type="EMBL" id="AWUE01015442">
    <property type="protein sequence ID" value="OMO97467.1"/>
    <property type="molecule type" value="Genomic_DNA"/>
</dbReference>
<feature type="domain" description="F-box" evidence="1">
    <location>
        <begin position="2"/>
        <end position="42"/>
    </location>
</feature>
<organism evidence="2 3">
    <name type="scientific">Corchorus olitorius</name>
    <dbReference type="NCBI Taxonomy" id="93759"/>
    <lineage>
        <taxon>Eukaryota</taxon>
        <taxon>Viridiplantae</taxon>
        <taxon>Streptophyta</taxon>
        <taxon>Embryophyta</taxon>
        <taxon>Tracheophyta</taxon>
        <taxon>Spermatophyta</taxon>
        <taxon>Magnoliopsida</taxon>
        <taxon>eudicotyledons</taxon>
        <taxon>Gunneridae</taxon>
        <taxon>Pentapetalae</taxon>
        <taxon>rosids</taxon>
        <taxon>malvids</taxon>
        <taxon>Malvales</taxon>
        <taxon>Malvaceae</taxon>
        <taxon>Grewioideae</taxon>
        <taxon>Apeibeae</taxon>
        <taxon>Corchorus</taxon>
    </lineage>
</organism>
<dbReference type="STRING" id="93759.A0A1R3JRZ5"/>
<name>A0A1R3JRZ5_9ROSI</name>
<reference evidence="3" key="1">
    <citation type="submission" date="2013-09" db="EMBL/GenBank/DDBJ databases">
        <title>Corchorus olitorius genome sequencing.</title>
        <authorList>
            <person name="Alam M."/>
            <person name="Haque M.S."/>
            <person name="Islam M.S."/>
            <person name="Emdad E.M."/>
            <person name="Islam M.M."/>
            <person name="Ahmed B."/>
            <person name="Halim A."/>
            <person name="Hossen Q.M.M."/>
            <person name="Hossain M.Z."/>
            <person name="Ahmed R."/>
            <person name="Khan M.M."/>
            <person name="Islam R."/>
            <person name="Rashid M.M."/>
            <person name="Khan S.A."/>
            <person name="Rahman M.S."/>
            <person name="Alam M."/>
            <person name="Yahiya A.S."/>
            <person name="Khan M.S."/>
            <person name="Azam M.S."/>
            <person name="Haque T."/>
            <person name="Lashkar M.Z.H."/>
            <person name="Akhand A.I."/>
            <person name="Morshed G."/>
            <person name="Roy S."/>
            <person name="Uddin K.S."/>
            <person name="Rabeya T."/>
            <person name="Hossain A.S."/>
            <person name="Chowdhury A."/>
            <person name="Snigdha A.R."/>
            <person name="Mortoza M.S."/>
            <person name="Matin S.A."/>
            <person name="Hoque S.M.E."/>
            <person name="Islam M.K."/>
            <person name="Roy D.K."/>
            <person name="Haider R."/>
            <person name="Moosa M.M."/>
            <person name="Elias S.M."/>
            <person name="Hasan A.M."/>
            <person name="Jahan S."/>
            <person name="Shafiuddin M."/>
            <person name="Mahmood N."/>
            <person name="Shommy N.S."/>
        </authorList>
    </citation>
    <scope>NUCLEOTIDE SEQUENCE [LARGE SCALE GENOMIC DNA]</scope>
    <source>
        <strain evidence="3">cv. O-4</strain>
    </source>
</reference>
<dbReference type="AlphaFoldDB" id="A0A1R3JRZ5"/>
<gene>
    <name evidence="2" type="ORF">COLO4_14608</name>
</gene>
<dbReference type="SUPFAM" id="SSF81383">
    <property type="entry name" value="F-box domain"/>
    <property type="match status" value="1"/>
</dbReference>
<dbReference type="InterPro" id="IPR006527">
    <property type="entry name" value="F-box-assoc_dom_typ1"/>
</dbReference>
<dbReference type="InterPro" id="IPR050796">
    <property type="entry name" value="SCF_F-box_component"/>
</dbReference>
<dbReference type="OrthoDB" id="591557at2759"/>
<dbReference type="PANTHER" id="PTHR31672">
    <property type="entry name" value="BNACNNG10540D PROTEIN"/>
    <property type="match status" value="1"/>
</dbReference>
<dbReference type="InterPro" id="IPR036047">
    <property type="entry name" value="F-box-like_dom_sf"/>
</dbReference>